<reference evidence="1" key="2">
    <citation type="submission" date="2021-03" db="UniProtKB">
        <authorList>
            <consortium name="EnsemblPlants"/>
        </authorList>
    </citation>
    <scope>IDENTIFICATION</scope>
</reference>
<organism evidence="1 2">
    <name type="scientific">Chenopodium quinoa</name>
    <name type="common">Quinoa</name>
    <dbReference type="NCBI Taxonomy" id="63459"/>
    <lineage>
        <taxon>Eukaryota</taxon>
        <taxon>Viridiplantae</taxon>
        <taxon>Streptophyta</taxon>
        <taxon>Embryophyta</taxon>
        <taxon>Tracheophyta</taxon>
        <taxon>Spermatophyta</taxon>
        <taxon>Magnoliopsida</taxon>
        <taxon>eudicotyledons</taxon>
        <taxon>Gunneridae</taxon>
        <taxon>Pentapetalae</taxon>
        <taxon>Caryophyllales</taxon>
        <taxon>Chenopodiaceae</taxon>
        <taxon>Chenopodioideae</taxon>
        <taxon>Atripliceae</taxon>
        <taxon>Chenopodium</taxon>
    </lineage>
</organism>
<dbReference type="Gramene" id="AUR62041675-RA">
    <property type="protein sequence ID" value="AUR62041675-RA:cds"/>
    <property type="gene ID" value="AUR62041675"/>
</dbReference>
<keyword evidence="2" id="KW-1185">Reference proteome</keyword>
<dbReference type="AlphaFoldDB" id="A0A803N7C1"/>
<evidence type="ECO:0000313" key="2">
    <source>
        <dbReference type="Proteomes" id="UP000596660"/>
    </source>
</evidence>
<protein>
    <recommendedName>
        <fullName evidence="3">RNase H type-1 domain-containing protein</fullName>
    </recommendedName>
</protein>
<evidence type="ECO:0008006" key="3">
    <source>
        <dbReference type="Google" id="ProtNLM"/>
    </source>
</evidence>
<dbReference type="EnsemblPlants" id="AUR62041675-RA">
    <property type="protein sequence ID" value="AUR62041675-RA:cds"/>
    <property type="gene ID" value="AUR62041675"/>
</dbReference>
<name>A0A803N7C1_CHEQI</name>
<evidence type="ECO:0000313" key="1">
    <source>
        <dbReference type="EnsemblPlants" id="AUR62041675-RA:cds"/>
    </source>
</evidence>
<proteinExistence type="predicted"/>
<reference evidence="1" key="1">
    <citation type="journal article" date="2017" name="Nature">
        <title>The genome of Chenopodium quinoa.</title>
        <authorList>
            <person name="Jarvis D.E."/>
            <person name="Ho Y.S."/>
            <person name="Lightfoot D.J."/>
            <person name="Schmoeckel S.M."/>
            <person name="Li B."/>
            <person name="Borm T.J.A."/>
            <person name="Ohyanagi H."/>
            <person name="Mineta K."/>
            <person name="Michell C.T."/>
            <person name="Saber N."/>
            <person name="Kharbatia N.M."/>
            <person name="Rupper R.R."/>
            <person name="Sharp A.R."/>
            <person name="Dally N."/>
            <person name="Boughton B.A."/>
            <person name="Woo Y.H."/>
            <person name="Gao G."/>
            <person name="Schijlen E.G.W.M."/>
            <person name="Guo X."/>
            <person name="Momin A.A."/>
            <person name="Negrao S."/>
            <person name="Al-Babili S."/>
            <person name="Gehring C."/>
            <person name="Roessner U."/>
            <person name="Jung C."/>
            <person name="Murphy K."/>
            <person name="Arold S.T."/>
            <person name="Gojobori T."/>
            <person name="van der Linden C.G."/>
            <person name="van Loo E.N."/>
            <person name="Jellen E.N."/>
            <person name="Maughan P.J."/>
            <person name="Tester M."/>
        </authorList>
    </citation>
    <scope>NUCLEOTIDE SEQUENCE [LARGE SCALE GENOMIC DNA]</scope>
    <source>
        <strain evidence="1">cv. PI 614886</strain>
    </source>
</reference>
<accession>A0A803N7C1</accession>
<sequence length="70" mass="7663">MANQNNVTVSIDGAWKENKLSLMNTWRAAVGWIIKDNGVVIDRGKAPVFAYTPTQTEAMAALMAIKKSKP</sequence>
<dbReference type="Proteomes" id="UP000596660">
    <property type="component" value="Unplaced"/>
</dbReference>